<dbReference type="PANTHER" id="PTHR10572:SF24">
    <property type="entry name" value="3-HYDROXY-3-METHYLGLUTARYL-COENZYME A REDUCTASE"/>
    <property type="match status" value="1"/>
</dbReference>
<dbReference type="PRINTS" id="PR00071">
    <property type="entry name" value="HMGCOARDTASE"/>
</dbReference>
<organism evidence="4 5">
    <name type="scientific">Trichomonas vaginalis (strain ATCC PRA-98 / G3)</name>
    <dbReference type="NCBI Taxonomy" id="412133"/>
    <lineage>
        <taxon>Eukaryota</taxon>
        <taxon>Metamonada</taxon>
        <taxon>Parabasalia</taxon>
        <taxon>Trichomonadida</taxon>
        <taxon>Trichomonadidae</taxon>
        <taxon>Trichomonas</taxon>
    </lineage>
</organism>
<evidence type="ECO:0000313" key="5">
    <source>
        <dbReference type="Proteomes" id="UP000001542"/>
    </source>
</evidence>
<keyword evidence="5" id="KW-1185">Reference proteome</keyword>
<dbReference type="Gene3D" id="3.90.770.10">
    <property type="entry name" value="3-hydroxy-3-methylglutaryl-coenzyme A Reductase, Chain A, domain 2"/>
    <property type="match status" value="2"/>
</dbReference>
<dbReference type="SUPFAM" id="SSF56542">
    <property type="entry name" value="Substrate-binding domain of HMG-CoA reductase"/>
    <property type="match status" value="1"/>
</dbReference>
<evidence type="ECO:0000256" key="1">
    <source>
        <dbReference type="ARBA" id="ARBA00007661"/>
    </source>
</evidence>
<comment type="subcellular location">
    <subcellularLocation>
        <location evidence="3">Endoplasmic reticulum membrane</location>
        <topology evidence="3">Multi-pass membrane protein</topology>
    </subcellularLocation>
</comment>
<dbReference type="Proteomes" id="UP000001542">
    <property type="component" value="Unassembled WGS sequence"/>
</dbReference>
<dbReference type="AlphaFoldDB" id="A2ECM3"/>
<dbReference type="VEuPathDB" id="TrichDB:TVAG_210390"/>
<dbReference type="InterPro" id="IPR004553">
    <property type="entry name" value="HMG_CoA_Rdtase_bac-typ"/>
</dbReference>
<dbReference type="Pfam" id="PF00368">
    <property type="entry name" value="HMG-CoA_red"/>
    <property type="match status" value="1"/>
</dbReference>
<dbReference type="GO" id="GO:0015936">
    <property type="term" value="P:coenzyme A metabolic process"/>
    <property type="evidence" value="ECO:0007669"/>
    <property type="project" value="InterPro"/>
</dbReference>
<comment type="similarity">
    <text evidence="1 3">Belongs to the HMG-CoA reductase family.</text>
</comment>
<reference evidence="4" key="1">
    <citation type="submission" date="2006-10" db="EMBL/GenBank/DDBJ databases">
        <authorList>
            <person name="Amadeo P."/>
            <person name="Zhao Q."/>
            <person name="Wortman J."/>
            <person name="Fraser-Liggett C."/>
            <person name="Carlton J."/>
        </authorList>
    </citation>
    <scope>NUCLEOTIDE SEQUENCE</scope>
    <source>
        <strain evidence="4">G3</strain>
    </source>
</reference>
<dbReference type="CDD" id="cd00644">
    <property type="entry name" value="HMG-CoA_reductase_classII"/>
    <property type="match status" value="1"/>
</dbReference>
<dbReference type="KEGG" id="tva:4767543"/>
<proteinExistence type="inferred from homology"/>
<sequence>MISSALPGFFNKSIQERQEIIKNMFNLTDEEIATIQTSDHSLTLVKADTMIENCVAMHSTPIGVATNFIVDGKEILVPMANEEPSVIAGASLAAKLARGGGGFKTNSGRNICKGQVIVIPPSTEEDPISKVMEIKDQIISISNSTMPSMVERTGGTQDATARIVNTATNRILVVELHIDVGDAMGANCVNHACEVVEQYISEHLHYIPLMGILTNLASERIIHAEAHWPIKSLSTKDFDGMSVARRIIMAADVAASDLARGATHRKGIMNGITAVVLATGNDTRAVEAAVHSYASSSENPALTKYYIENDCLVGEIDVPLPVGVVGGSMRRDPANPIIKKMLRVESANDLACVIASVGLASNFAAIRALVTTGINSGHMKLHSKNIAHEAGAVGDEINHVAA</sequence>
<dbReference type="Gene3D" id="1.10.8.660">
    <property type="match status" value="1"/>
</dbReference>
<evidence type="ECO:0000256" key="2">
    <source>
        <dbReference type="ARBA" id="ARBA00023002"/>
    </source>
</evidence>
<dbReference type="InterPro" id="IPR023074">
    <property type="entry name" value="HMG_CoA_Rdtase_cat_sf"/>
</dbReference>
<evidence type="ECO:0000256" key="3">
    <source>
        <dbReference type="RuleBase" id="RU361219"/>
    </source>
</evidence>
<protein>
    <recommendedName>
        <fullName evidence="3">3-hydroxy-3-methylglutaryl coenzyme A reductase</fullName>
        <shortName evidence="3">HMG-CoA reductase</shortName>
    </recommendedName>
</protein>
<dbReference type="InterPro" id="IPR009029">
    <property type="entry name" value="HMG_CoA_Rdtase_sub-bd_dom_sf"/>
</dbReference>
<dbReference type="InterPro" id="IPR002202">
    <property type="entry name" value="HMG_CoA_Rdtase"/>
</dbReference>
<dbReference type="InParanoid" id="A2ECM3"/>
<evidence type="ECO:0000313" key="4">
    <source>
        <dbReference type="EMBL" id="EAY09620.1"/>
    </source>
</evidence>
<dbReference type="GO" id="GO:0005789">
    <property type="term" value="C:endoplasmic reticulum membrane"/>
    <property type="evidence" value="ECO:0007669"/>
    <property type="project" value="UniProtKB-SubCell"/>
</dbReference>
<reference evidence="4" key="2">
    <citation type="journal article" date="2007" name="Science">
        <title>Draft genome sequence of the sexually transmitted pathogen Trichomonas vaginalis.</title>
        <authorList>
            <person name="Carlton J.M."/>
            <person name="Hirt R.P."/>
            <person name="Silva J.C."/>
            <person name="Delcher A.L."/>
            <person name="Schatz M."/>
            <person name="Zhao Q."/>
            <person name="Wortman J.R."/>
            <person name="Bidwell S.L."/>
            <person name="Alsmark U.C.M."/>
            <person name="Besteiro S."/>
            <person name="Sicheritz-Ponten T."/>
            <person name="Noel C.J."/>
            <person name="Dacks J.B."/>
            <person name="Foster P.G."/>
            <person name="Simillion C."/>
            <person name="Van de Peer Y."/>
            <person name="Miranda-Saavedra D."/>
            <person name="Barton G.J."/>
            <person name="Westrop G.D."/>
            <person name="Mueller S."/>
            <person name="Dessi D."/>
            <person name="Fiori P.L."/>
            <person name="Ren Q."/>
            <person name="Paulsen I."/>
            <person name="Zhang H."/>
            <person name="Bastida-Corcuera F.D."/>
            <person name="Simoes-Barbosa A."/>
            <person name="Brown M.T."/>
            <person name="Hayes R.D."/>
            <person name="Mukherjee M."/>
            <person name="Okumura C.Y."/>
            <person name="Schneider R."/>
            <person name="Smith A.J."/>
            <person name="Vanacova S."/>
            <person name="Villalvazo M."/>
            <person name="Haas B.J."/>
            <person name="Pertea M."/>
            <person name="Feldblyum T.V."/>
            <person name="Utterback T.R."/>
            <person name="Shu C.L."/>
            <person name="Osoegawa K."/>
            <person name="de Jong P.J."/>
            <person name="Hrdy I."/>
            <person name="Horvathova L."/>
            <person name="Zubacova Z."/>
            <person name="Dolezal P."/>
            <person name="Malik S.B."/>
            <person name="Logsdon J.M. Jr."/>
            <person name="Henze K."/>
            <person name="Gupta A."/>
            <person name="Wang C.C."/>
            <person name="Dunne R.L."/>
            <person name="Upcroft J.A."/>
            <person name="Upcroft P."/>
            <person name="White O."/>
            <person name="Salzberg S.L."/>
            <person name="Tang P."/>
            <person name="Chiu C.-H."/>
            <person name="Lee Y.-S."/>
            <person name="Embley T.M."/>
            <person name="Coombs G.H."/>
            <person name="Mottram J.C."/>
            <person name="Tachezy J."/>
            <person name="Fraser-Liggett C.M."/>
            <person name="Johnson P.J."/>
        </authorList>
    </citation>
    <scope>NUCLEOTIDE SEQUENCE [LARGE SCALE GENOMIC DNA]</scope>
    <source>
        <strain evidence="4">G3</strain>
    </source>
</reference>
<dbReference type="InterPro" id="IPR009023">
    <property type="entry name" value="HMG_CoA_Rdtase_NAD(P)-bd_sf"/>
</dbReference>
<accession>A2ECM3</accession>
<keyword evidence="3" id="KW-0256">Endoplasmic reticulum</keyword>
<dbReference type="NCBIfam" id="TIGR00532">
    <property type="entry name" value="HMG_CoA_R_NAD"/>
    <property type="match status" value="1"/>
</dbReference>
<dbReference type="SUPFAM" id="SSF55035">
    <property type="entry name" value="NAD-binding domain of HMG-CoA reductase"/>
    <property type="match status" value="1"/>
</dbReference>
<dbReference type="STRING" id="5722.A2ECM3"/>
<dbReference type="VEuPathDB" id="TrichDB:TVAGG3_0882140"/>
<dbReference type="GO" id="GO:0004420">
    <property type="term" value="F:hydroxymethylglutaryl-CoA reductase (NADPH) activity"/>
    <property type="evidence" value="ECO:0007669"/>
    <property type="project" value="InterPro"/>
</dbReference>
<dbReference type="PANTHER" id="PTHR10572">
    <property type="entry name" value="3-HYDROXY-3-METHYLGLUTARYL-COENZYME A REDUCTASE"/>
    <property type="match status" value="1"/>
</dbReference>
<dbReference type="eggNOG" id="ENOG502QS8A">
    <property type="taxonomic scope" value="Eukaryota"/>
</dbReference>
<dbReference type="PROSITE" id="PS50065">
    <property type="entry name" value="HMG_COA_REDUCTASE_4"/>
    <property type="match status" value="1"/>
</dbReference>
<gene>
    <name evidence="4" type="ORF">TVAG_056640</name>
</gene>
<name>A2ECM3_TRIV3</name>
<dbReference type="OrthoDB" id="310654at2759"/>
<keyword evidence="2 3" id="KW-0560">Oxidoreductase</keyword>
<dbReference type="EMBL" id="DS113354">
    <property type="protein sequence ID" value="EAY09620.1"/>
    <property type="molecule type" value="Genomic_DNA"/>
</dbReference>